<dbReference type="EMBL" id="JARIHO010000020">
    <property type="protein sequence ID" value="KAJ7346491.1"/>
    <property type="molecule type" value="Genomic_DNA"/>
</dbReference>
<evidence type="ECO:0000313" key="3">
    <source>
        <dbReference type="Proteomes" id="UP001218218"/>
    </source>
</evidence>
<evidence type="ECO:0000256" key="1">
    <source>
        <dbReference type="SAM" id="MobiDB-lite"/>
    </source>
</evidence>
<proteinExistence type="predicted"/>
<gene>
    <name evidence="2" type="ORF">DFH08DRAFT_868417</name>
</gene>
<accession>A0AAD6ZZC4</accession>
<organism evidence="2 3">
    <name type="scientific">Mycena albidolilacea</name>
    <dbReference type="NCBI Taxonomy" id="1033008"/>
    <lineage>
        <taxon>Eukaryota</taxon>
        <taxon>Fungi</taxon>
        <taxon>Dikarya</taxon>
        <taxon>Basidiomycota</taxon>
        <taxon>Agaricomycotina</taxon>
        <taxon>Agaricomycetes</taxon>
        <taxon>Agaricomycetidae</taxon>
        <taxon>Agaricales</taxon>
        <taxon>Marasmiineae</taxon>
        <taxon>Mycenaceae</taxon>
        <taxon>Mycena</taxon>
    </lineage>
</organism>
<dbReference type="Proteomes" id="UP001218218">
    <property type="component" value="Unassembled WGS sequence"/>
</dbReference>
<comment type="caution">
    <text evidence="2">The sequence shown here is derived from an EMBL/GenBank/DDBJ whole genome shotgun (WGS) entry which is preliminary data.</text>
</comment>
<name>A0AAD6ZZC4_9AGAR</name>
<feature type="region of interest" description="Disordered" evidence="1">
    <location>
        <begin position="150"/>
        <end position="190"/>
    </location>
</feature>
<feature type="region of interest" description="Disordered" evidence="1">
    <location>
        <begin position="230"/>
        <end position="299"/>
    </location>
</feature>
<protein>
    <submittedName>
        <fullName evidence="2">Uncharacterized protein</fullName>
    </submittedName>
</protein>
<keyword evidence="3" id="KW-1185">Reference proteome</keyword>
<feature type="compositionally biased region" description="Acidic residues" evidence="1">
    <location>
        <begin position="256"/>
        <end position="265"/>
    </location>
</feature>
<reference evidence="2" key="1">
    <citation type="submission" date="2023-03" db="EMBL/GenBank/DDBJ databases">
        <title>Massive genome expansion in bonnet fungi (Mycena s.s.) driven by repeated elements and novel gene families across ecological guilds.</title>
        <authorList>
            <consortium name="Lawrence Berkeley National Laboratory"/>
            <person name="Harder C.B."/>
            <person name="Miyauchi S."/>
            <person name="Viragh M."/>
            <person name="Kuo A."/>
            <person name="Thoen E."/>
            <person name="Andreopoulos B."/>
            <person name="Lu D."/>
            <person name="Skrede I."/>
            <person name="Drula E."/>
            <person name="Henrissat B."/>
            <person name="Morin E."/>
            <person name="Kohler A."/>
            <person name="Barry K."/>
            <person name="LaButti K."/>
            <person name="Morin E."/>
            <person name="Salamov A."/>
            <person name="Lipzen A."/>
            <person name="Mereny Z."/>
            <person name="Hegedus B."/>
            <person name="Baldrian P."/>
            <person name="Stursova M."/>
            <person name="Weitz H."/>
            <person name="Taylor A."/>
            <person name="Grigoriev I.V."/>
            <person name="Nagy L.G."/>
            <person name="Martin F."/>
            <person name="Kauserud H."/>
        </authorList>
    </citation>
    <scope>NUCLEOTIDE SEQUENCE</scope>
    <source>
        <strain evidence="2">CBHHK002</strain>
    </source>
</reference>
<sequence>MLQHLDRIGRYTDAIRATASCPLPPSPFTRAVLNTSLGDRIREIEPAELGLFTPQLARVEFHGPAPRKKQDPEVYAQAAYTYIDRYNSVRPMPRAYAQVVAILDQLTATRENITALTAALEQIQPSELKPLADQEERRVHDLQARLADLKQRKDAAAVHPKPRKRLLRQKPAAAPEPPSTPVQSSSKLDETFHTPAAAARTLRFTDNLLMDEQVDLADISITSPIAPLRMQERGSISTEFEEESREEIAEQSVAESVDEPPDDDPTIVLSKPTVVTPPPVSPPASTPTSPVQPVAETPKKGKVRVNAEVERIVAKIWSSAGDLVMPGHPFDISGAGSGKKPPRAKETIAHLQTIAALTPTPASPSTTVSSLAVPAPTAPTPQQILTAHLLLSLLNTGPQFSMPLNKVKESLAAKASTSGGAGIVLGGQSTTRVLYGCVAKRLVKIERGAGEQIVKFDV</sequence>
<evidence type="ECO:0000313" key="2">
    <source>
        <dbReference type="EMBL" id="KAJ7346491.1"/>
    </source>
</evidence>
<feature type="compositionally biased region" description="Pro residues" evidence="1">
    <location>
        <begin position="275"/>
        <end position="285"/>
    </location>
</feature>
<dbReference type="AlphaFoldDB" id="A0AAD6ZZC4"/>